<evidence type="ECO:0000313" key="1">
    <source>
        <dbReference type="EMBL" id="OEL29096.1"/>
    </source>
</evidence>
<name>A0A1E5VVE5_9POAL</name>
<organism evidence="1 2">
    <name type="scientific">Dichanthelium oligosanthes</name>
    <dbReference type="NCBI Taxonomy" id="888268"/>
    <lineage>
        <taxon>Eukaryota</taxon>
        <taxon>Viridiplantae</taxon>
        <taxon>Streptophyta</taxon>
        <taxon>Embryophyta</taxon>
        <taxon>Tracheophyta</taxon>
        <taxon>Spermatophyta</taxon>
        <taxon>Magnoliopsida</taxon>
        <taxon>Liliopsida</taxon>
        <taxon>Poales</taxon>
        <taxon>Poaceae</taxon>
        <taxon>PACMAD clade</taxon>
        <taxon>Panicoideae</taxon>
        <taxon>Panicodae</taxon>
        <taxon>Paniceae</taxon>
        <taxon>Dichantheliinae</taxon>
        <taxon>Dichanthelium</taxon>
    </lineage>
</organism>
<proteinExistence type="predicted"/>
<dbReference type="Proteomes" id="UP000095767">
    <property type="component" value="Unassembled WGS sequence"/>
</dbReference>
<dbReference type="Pfam" id="PF13365">
    <property type="entry name" value="Trypsin_2"/>
    <property type="match status" value="1"/>
</dbReference>
<dbReference type="EMBL" id="LWDX02028528">
    <property type="protein sequence ID" value="OEL29096.1"/>
    <property type="molecule type" value="Genomic_DNA"/>
</dbReference>
<reference evidence="1 2" key="1">
    <citation type="submission" date="2016-09" db="EMBL/GenBank/DDBJ databases">
        <title>The draft genome of Dichanthelium oligosanthes: A C3 panicoid grass species.</title>
        <authorList>
            <person name="Studer A.J."/>
            <person name="Schnable J.C."/>
            <person name="Brutnell T.P."/>
        </authorList>
    </citation>
    <scope>NUCLEOTIDE SEQUENCE [LARGE SCALE GENOMIC DNA]</scope>
    <source>
        <strain evidence="2">cv. Kellogg 1175</strain>
        <tissue evidence="1">Leaf</tissue>
    </source>
</reference>
<evidence type="ECO:0008006" key="3">
    <source>
        <dbReference type="Google" id="ProtNLM"/>
    </source>
</evidence>
<dbReference type="OrthoDB" id="10277036at2759"/>
<keyword evidence="2" id="KW-1185">Reference proteome</keyword>
<accession>A0A1E5VVE5</accession>
<dbReference type="Gene3D" id="2.40.10.10">
    <property type="entry name" value="Trypsin-like serine proteases"/>
    <property type="match status" value="1"/>
</dbReference>
<dbReference type="InterPro" id="IPR009003">
    <property type="entry name" value="Peptidase_S1_PA"/>
</dbReference>
<evidence type="ECO:0000313" key="2">
    <source>
        <dbReference type="Proteomes" id="UP000095767"/>
    </source>
</evidence>
<protein>
    <recommendedName>
        <fullName evidence="3">Trypsin-like peptidase domain-containing protein</fullName>
    </recommendedName>
</protein>
<dbReference type="AlphaFoldDB" id="A0A1E5VVE5"/>
<dbReference type="SUPFAM" id="SSF50494">
    <property type="entry name" value="Trypsin-like serine proteases"/>
    <property type="match status" value="1"/>
</dbReference>
<gene>
    <name evidence="1" type="ORF">BAE44_0009884</name>
</gene>
<dbReference type="InterPro" id="IPR043504">
    <property type="entry name" value="Peptidase_S1_PA_chymotrypsin"/>
</dbReference>
<comment type="caution">
    <text evidence="1">The sequence shown here is derived from an EMBL/GenBank/DDBJ whole genome shotgun (WGS) entry which is preliminary data.</text>
</comment>
<sequence length="118" mass="12789">MGSGFIIRSTDTSCLVMTCQHVIGGIDPSNPNHTLHVRLAWRSTEYTADILYDSEPCDIAVLKVRDISREYPSLKFEDPQGVPPSAPVFLLAYISPKELKGIGPVLSLFPSVSPGSTA</sequence>